<dbReference type="NCBIfam" id="TIGR01409">
    <property type="entry name" value="TAT_signal_seq"/>
    <property type="match status" value="1"/>
</dbReference>
<dbReference type="Gene3D" id="3.90.76.10">
    <property type="entry name" value="Dipeptide-binding Protein, Domain 1"/>
    <property type="match status" value="1"/>
</dbReference>
<keyword evidence="3" id="KW-0813">Transport</keyword>
<evidence type="ECO:0000256" key="2">
    <source>
        <dbReference type="ARBA" id="ARBA00005695"/>
    </source>
</evidence>
<evidence type="ECO:0000256" key="1">
    <source>
        <dbReference type="ARBA" id="ARBA00004418"/>
    </source>
</evidence>
<keyword evidence="4" id="KW-0732">Signal</keyword>
<protein>
    <submittedName>
        <fullName evidence="5">ABC transporter substrate-binding protein</fullName>
    </submittedName>
</protein>
<dbReference type="InterPro" id="IPR019546">
    <property type="entry name" value="TAT_signal_bac_arc"/>
</dbReference>
<name>A0AA50DBF6_9HYPH</name>
<evidence type="ECO:0000256" key="4">
    <source>
        <dbReference type="ARBA" id="ARBA00022729"/>
    </source>
</evidence>
<dbReference type="Pfam" id="PF00496">
    <property type="entry name" value="SBP_bac_5"/>
    <property type="match status" value="1"/>
</dbReference>
<dbReference type="CDD" id="cd08503">
    <property type="entry name" value="PBP2_NikA_DppA_OppA_like_17"/>
    <property type="match status" value="1"/>
</dbReference>
<dbReference type="Gene3D" id="3.40.190.10">
    <property type="entry name" value="Periplasmic binding protein-like II"/>
    <property type="match status" value="1"/>
</dbReference>
<dbReference type="PROSITE" id="PS51318">
    <property type="entry name" value="TAT"/>
    <property type="match status" value="1"/>
</dbReference>
<dbReference type="Pfam" id="PF10518">
    <property type="entry name" value="TAT_signal"/>
    <property type="match status" value="1"/>
</dbReference>
<keyword evidence="6" id="KW-1185">Reference proteome</keyword>
<evidence type="ECO:0000256" key="3">
    <source>
        <dbReference type="ARBA" id="ARBA00022448"/>
    </source>
</evidence>
<reference evidence="5 6" key="1">
    <citation type="submission" date="2023-08" db="EMBL/GenBank/DDBJ databases">
        <title>Pathogen: clinical or host-associated sample.</title>
        <authorList>
            <person name="Hergert J."/>
            <person name="Casey R."/>
            <person name="Wagner J."/>
            <person name="Young E.L."/>
            <person name="Oakeson K.F."/>
        </authorList>
    </citation>
    <scope>NUCLEOTIDE SEQUENCE [LARGE SCALE GENOMIC DNA]</scope>
    <source>
        <strain evidence="5 6">1760953</strain>
        <plasmid evidence="5 6">unnamed1</plasmid>
    </source>
</reference>
<organism evidence="5 6">
    <name type="scientific">Shinella sumterensis</name>
    <dbReference type="NCBI Taxonomy" id="1967501"/>
    <lineage>
        <taxon>Bacteria</taxon>
        <taxon>Pseudomonadati</taxon>
        <taxon>Pseudomonadota</taxon>
        <taxon>Alphaproteobacteria</taxon>
        <taxon>Hyphomicrobiales</taxon>
        <taxon>Rhizobiaceae</taxon>
        <taxon>Shinella</taxon>
    </lineage>
</organism>
<dbReference type="PANTHER" id="PTHR30290:SF9">
    <property type="entry name" value="OLIGOPEPTIDE-BINDING PROTEIN APPA"/>
    <property type="match status" value="1"/>
</dbReference>
<dbReference type="InterPro" id="IPR000914">
    <property type="entry name" value="SBP_5_dom"/>
</dbReference>
<sequence>MTHIIRPGASRSLDLDRRSFLKATAAVAAGSLLLPSISLAAAQPKKGGHLILGIDNASTSDRLDPAFYFEAYTYNVGLQLFNTLTDLNEDGSLRASLAESWEPAKGGSEWIFKLRKGVQFHNGKELAPEDVIYSLNHHRGEKSESAGKGYLLSVTDIIKSGPNEVTFKLNGPNADFPYLLGDVHFGITPDGENFDKGIGTGAFILENFQPGVRTLARRNPQYWDPERGHVDSVETVAYNDKSARVAALLSNSVHLINNVEARVAQRLKGQDNITLHTEADSSIILFPGRADAPPFDNLDVRLALKYAIDREQIVASILNGAGSISNDNPIFPSNRYFTNDVPQHVYDPDKAAFHWKKSGFDGKIVLSAAEGATFSGALDAAQLYQQTATKAGIPFEVNRVPADGYWSDVWLKHPFVASGWGARPTADAMLSLIYLSDAPWNESGWKSKAFDDLVLAARGELDEGKRKQLYHDAQVLIIQENSSVIPAYAAQTSASAANLKGYKAIPGQNGPRTAEKVWFDT</sequence>
<dbReference type="InterPro" id="IPR039424">
    <property type="entry name" value="SBP_5"/>
</dbReference>
<dbReference type="GO" id="GO:1904680">
    <property type="term" value="F:peptide transmembrane transporter activity"/>
    <property type="evidence" value="ECO:0007669"/>
    <property type="project" value="TreeGrafter"/>
</dbReference>
<dbReference type="EMBL" id="CP132303">
    <property type="protein sequence ID" value="WLR99541.1"/>
    <property type="molecule type" value="Genomic_DNA"/>
</dbReference>
<dbReference type="InterPro" id="IPR030678">
    <property type="entry name" value="Peptide/Ni-bd"/>
</dbReference>
<geneLocation type="plasmid" evidence="5 6">
    <name>unnamed1</name>
</geneLocation>
<dbReference type="GO" id="GO:0015833">
    <property type="term" value="P:peptide transport"/>
    <property type="evidence" value="ECO:0007669"/>
    <property type="project" value="TreeGrafter"/>
</dbReference>
<evidence type="ECO:0000313" key="6">
    <source>
        <dbReference type="Proteomes" id="UP001234585"/>
    </source>
</evidence>
<dbReference type="RefSeq" id="WP_134650260.1">
    <property type="nucleotide sequence ID" value="NZ_CP132303.1"/>
</dbReference>
<comment type="similarity">
    <text evidence="2">Belongs to the bacterial solute-binding protein 5 family.</text>
</comment>
<comment type="subcellular location">
    <subcellularLocation>
        <location evidence="1">Periplasm</location>
    </subcellularLocation>
</comment>
<dbReference type="Proteomes" id="UP001234585">
    <property type="component" value="Plasmid unnamed1"/>
</dbReference>
<dbReference type="Gene3D" id="3.10.105.10">
    <property type="entry name" value="Dipeptide-binding Protein, Domain 3"/>
    <property type="match status" value="1"/>
</dbReference>
<dbReference type="GO" id="GO:0030288">
    <property type="term" value="C:outer membrane-bounded periplasmic space"/>
    <property type="evidence" value="ECO:0007669"/>
    <property type="project" value="UniProtKB-ARBA"/>
</dbReference>
<dbReference type="SUPFAM" id="SSF53850">
    <property type="entry name" value="Periplasmic binding protein-like II"/>
    <property type="match status" value="1"/>
</dbReference>
<dbReference type="PANTHER" id="PTHR30290">
    <property type="entry name" value="PERIPLASMIC BINDING COMPONENT OF ABC TRANSPORTER"/>
    <property type="match status" value="1"/>
</dbReference>
<dbReference type="PIRSF" id="PIRSF002741">
    <property type="entry name" value="MppA"/>
    <property type="match status" value="1"/>
</dbReference>
<dbReference type="AlphaFoldDB" id="A0AA50DBF6"/>
<dbReference type="InterPro" id="IPR006311">
    <property type="entry name" value="TAT_signal"/>
</dbReference>
<gene>
    <name evidence="5" type="ORF">Q9313_22455</name>
</gene>
<keyword evidence="5" id="KW-0614">Plasmid</keyword>
<dbReference type="GO" id="GO:0043190">
    <property type="term" value="C:ATP-binding cassette (ABC) transporter complex"/>
    <property type="evidence" value="ECO:0007669"/>
    <property type="project" value="InterPro"/>
</dbReference>
<proteinExistence type="inferred from homology"/>
<accession>A0AA50DBF6</accession>
<evidence type="ECO:0000313" key="5">
    <source>
        <dbReference type="EMBL" id="WLR99541.1"/>
    </source>
</evidence>